<dbReference type="EMBL" id="CAJOBP010097550">
    <property type="protein sequence ID" value="CAF4966615.1"/>
    <property type="molecule type" value="Genomic_DNA"/>
</dbReference>
<evidence type="ECO:0000313" key="1">
    <source>
        <dbReference type="EMBL" id="CAF4966615.1"/>
    </source>
</evidence>
<sequence length="45" mass="4701">TIRPAGDCRSNGIKAFVTENAPKKLTSKLSRIISNGNSIGRGSGK</sequence>
<feature type="non-terminal residue" evidence="1">
    <location>
        <position position="1"/>
    </location>
</feature>
<organism evidence="1 4">
    <name type="scientific">Rotaria socialis</name>
    <dbReference type="NCBI Taxonomy" id="392032"/>
    <lineage>
        <taxon>Eukaryota</taxon>
        <taxon>Metazoa</taxon>
        <taxon>Spiralia</taxon>
        <taxon>Gnathifera</taxon>
        <taxon>Rotifera</taxon>
        <taxon>Eurotatoria</taxon>
        <taxon>Bdelloidea</taxon>
        <taxon>Philodinida</taxon>
        <taxon>Philodinidae</taxon>
        <taxon>Rotaria</taxon>
    </lineage>
</organism>
<reference evidence="1" key="1">
    <citation type="submission" date="2021-02" db="EMBL/GenBank/DDBJ databases">
        <authorList>
            <person name="Nowell W R."/>
        </authorList>
    </citation>
    <scope>NUCLEOTIDE SEQUENCE</scope>
</reference>
<name>A0A821YWX9_9BILA</name>
<dbReference type="EMBL" id="CAJOBR010080997">
    <property type="protein sequence ID" value="CAF5123325.1"/>
    <property type="molecule type" value="Genomic_DNA"/>
</dbReference>
<dbReference type="Proteomes" id="UP000663873">
    <property type="component" value="Unassembled WGS sequence"/>
</dbReference>
<evidence type="ECO:0000313" key="3">
    <source>
        <dbReference type="EMBL" id="CAF5123325.1"/>
    </source>
</evidence>
<evidence type="ECO:0000313" key="4">
    <source>
        <dbReference type="Proteomes" id="UP000663873"/>
    </source>
</evidence>
<comment type="caution">
    <text evidence="1">The sequence shown here is derived from an EMBL/GenBank/DDBJ whole genome shotgun (WGS) entry which is preliminary data.</text>
</comment>
<dbReference type="EMBL" id="CAJOBP010098277">
    <property type="protein sequence ID" value="CAF4968604.1"/>
    <property type="molecule type" value="Genomic_DNA"/>
</dbReference>
<keyword evidence="4" id="KW-1185">Reference proteome</keyword>
<dbReference type="AlphaFoldDB" id="A0A821YWX9"/>
<gene>
    <name evidence="3" type="ORF">QYT958_LOCUS46195</name>
    <name evidence="1" type="ORF">UJA718_LOCUS48529</name>
    <name evidence="2" type="ORF">UJA718_LOCUS48621</name>
</gene>
<proteinExistence type="predicted"/>
<evidence type="ECO:0000313" key="2">
    <source>
        <dbReference type="EMBL" id="CAF4968604.1"/>
    </source>
</evidence>
<protein>
    <submittedName>
        <fullName evidence="1">Uncharacterized protein</fullName>
    </submittedName>
</protein>
<dbReference type="Proteomes" id="UP000663848">
    <property type="component" value="Unassembled WGS sequence"/>
</dbReference>
<accession>A0A821YWX9</accession>